<evidence type="ECO:0000259" key="7">
    <source>
        <dbReference type="Pfam" id="PF01432"/>
    </source>
</evidence>
<reference evidence="9 10" key="1">
    <citation type="submission" date="2023-06" db="EMBL/GenBank/DDBJ databases">
        <title>Campylobacter magnum sp. nov., isolated from cecal contents of domestic pigs (Sus scrofa domesticus).</title>
        <authorList>
            <person name="Papic B."/>
            <person name="Gruntar I."/>
        </authorList>
    </citation>
    <scope>NUCLEOTIDE SEQUENCE [LARGE SCALE GENOMIC DNA]</scope>
    <source>
        <strain evidence="10">34484-21</strain>
    </source>
</reference>
<dbReference type="Gene3D" id="1.20.140.70">
    <property type="entry name" value="Oligopeptidase f, N-terminal domain"/>
    <property type="match status" value="1"/>
</dbReference>
<keyword evidence="1 6" id="KW-0645">Protease</keyword>
<name>A0ABT8T5E7_9BACT</name>
<dbReference type="PANTHER" id="PTHR11804">
    <property type="entry name" value="PROTEASE M3 THIMET OLIGOPEPTIDASE-RELATED"/>
    <property type="match status" value="1"/>
</dbReference>
<comment type="caution">
    <text evidence="9">The sequence shown here is derived from an EMBL/GenBank/DDBJ whole genome shotgun (WGS) entry which is preliminary data.</text>
</comment>
<organism evidence="9 10">
    <name type="scientific">Campylobacter magnus</name>
    <dbReference type="NCBI Taxonomy" id="3026462"/>
    <lineage>
        <taxon>Bacteria</taxon>
        <taxon>Pseudomonadati</taxon>
        <taxon>Campylobacterota</taxon>
        <taxon>Epsilonproteobacteria</taxon>
        <taxon>Campylobacterales</taxon>
        <taxon>Campylobacteraceae</taxon>
        <taxon>Campylobacter</taxon>
    </lineage>
</organism>
<proteinExistence type="inferred from homology"/>
<dbReference type="Pfam" id="PF08439">
    <property type="entry name" value="Peptidase_M3_N"/>
    <property type="match status" value="1"/>
</dbReference>
<dbReference type="CDD" id="cd09610">
    <property type="entry name" value="M3B_PepF"/>
    <property type="match status" value="1"/>
</dbReference>
<dbReference type="Proteomes" id="UP001171111">
    <property type="component" value="Unassembled WGS sequence"/>
</dbReference>
<keyword evidence="10" id="KW-1185">Reference proteome</keyword>
<keyword evidence="5 6" id="KW-0482">Metalloprotease</keyword>
<dbReference type="EC" id="3.4.-.-" evidence="9"/>
<dbReference type="GO" id="GO:0016787">
    <property type="term" value="F:hydrolase activity"/>
    <property type="evidence" value="ECO:0007669"/>
    <property type="project" value="UniProtKB-KW"/>
</dbReference>
<dbReference type="Pfam" id="PF01432">
    <property type="entry name" value="Peptidase_M3"/>
    <property type="match status" value="1"/>
</dbReference>
<evidence type="ECO:0000256" key="3">
    <source>
        <dbReference type="ARBA" id="ARBA00022801"/>
    </source>
</evidence>
<evidence type="ECO:0000256" key="1">
    <source>
        <dbReference type="ARBA" id="ARBA00022670"/>
    </source>
</evidence>
<evidence type="ECO:0000256" key="2">
    <source>
        <dbReference type="ARBA" id="ARBA00022723"/>
    </source>
</evidence>
<dbReference type="InterPro" id="IPR042088">
    <property type="entry name" value="OligoPept_F_C"/>
</dbReference>
<evidence type="ECO:0000256" key="5">
    <source>
        <dbReference type="ARBA" id="ARBA00023049"/>
    </source>
</evidence>
<keyword evidence="3 6" id="KW-0378">Hydrolase</keyword>
<comment type="cofactor">
    <cofactor evidence="6">
        <name>Zn(2+)</name>
        <dbReference type="ChEBI" id="CHEBI:29105"/>
    </cofactor>
    <text evidence="6">Binds 1 zinc ion.</text>
</comment>
<evidence type="ECO:0000256" key="4">
    <source>
        <dbReference type="ARBA" id="ARBA00022833"/>
    </source>
</evidence>
<gene>
    <name evidence="9" type="ORF">Q2362_00315</name>
</gene>
<dbReference type="InterPro" id="IPR013647">
    <property type="entry name" value="OligopepF_N_dom"/>
</dbReference>
<protein>
    <submittedName>
        <fullName evidence="9">M3 family oligoendopeptidase</fullName>
        <ecNumber evidence="9">3.4.-.-</ecNumber>
    </submittedName>
</protein>
<dbReference type="InterPro" id="IPR045090">
    <property type="entry name" value="Pept_M3A_M3B"/>
</dbReference>
<dbReference type="PANTHER" id="PTHR11804:SF5">
    <property type="entry name" value="OLIGOENDOPEPTIDASE F"/>
    <property type="match status" value="1"/>
</dbReference>
<dbReference type="SUPFAM" id="SSF55486">
    <property type="entry name" value="Metalloproteases ('zincins'), catalytic domain"/>
    <property type="match status" value="1"/>
</dbReference>
<keyword evidence="4 6" id="KW-0862">Zinc</keyword>
<comment type="similarity">
    <text evidence="6">Belongs to the peptidase M3 family.</text>
</comment>
<sequence length="571" mass="65627">MTWNLTEFFENESQASEFCMNLLAEAEGFEKEYKNNLFALSDEDFEEALRKYESISERASKAISWAHLSFAKDTRKGALQAKFEEFYTKIDEKLLFFMLEFNALPRQKQESFCEHCQEHRYFLERSIESKKYELSLAEERVLLRTANTGASAFSRLFDESMARIKFDFKGEKIGEEELLSKLSDKDRLVRKAAALSLSEGLKANSHLLSFIFNIIKTDLKNDCELRGYESAESPRHISNAVSKGSVDALIKACESNFELSHRYYAKKREILGYSELYDYDRYAPLGSDDGEFSFDEAKELVLAAFKDFSPQFATIAETGLNNGWCDAMPADFKMGGAFSHSASADTHPFVLLNFTNKRRDVYTLAHEFGHAIHQFLSYKAGYFGSHTPLTMAETASVFCEMLVFERIKNAASSNEEKRAILGAKIEDIFATLFRQINFTTFERAVHAEPDELSCDSISKLWMNESEKMFGDSLKLNDYYELWWSYIPHFIHTPFYCYAYSYAQLLVLAIFGLYKSGKCENFVEIYTQFLSLGGSKSPKEMVAMFGFDIESSEFWQIGINEVKKLVDEFESL</sequence>
<evidence type="ECO:0000313" key="10">
    <source>
        <dbReference type="Proteomes" id="UP001171111"/>
    </source>
</evidence>
<evidence type="ECO:0000313" key="9">
    <source>
        <dbReference type="EMBL" id="MDO2408540.1"/>
    </source>
</evidence>
<dbReference type="Gene3D" id="1.10.1370.20">
    <property type="entry name" value="Oligoendopeptidase f, C-terminal domain"/>
    <property type="match status" value="1"/>
</dbReference>
<accession>A0ABT8T5E7</accession>
<dbReference type="InterPro" id="IPR001567">
    <property type="entry name" value="Pept_M3A_M3B_dom"/>
</dbReference>
<dbReference type="RefSeq" id="WP_302243258.1">
    <property type="nucleotide sequence ID" value="NZ_JAULJQ010000001.1"/>
</dbReference>
<evidence type="ECO:0000259" key="8">
    <source>
        <dbReference type="Pfam" id="PF08439"/>
    </source>
</evidence>
<evidence type="ECO:0000256" key="6">
    <source>
        <dbReference type="RuleBase" id="RU003435"/>
    </source>
</evidence>
<feature type="domain" description="Peptidase M3A/M3B catalytic" evidence="7">
    <location>
        <begin position="183"/>
        <end position="557"/>
    </location>
</feature>
<keyword evidence="2 6" id="KW-0479">Metal-binding</keyword>
<feature type="domain" description="Oligopeptidase F N-terminal" evidence="8">
    <location>
        <begin position="100"/>
        <end position="166"/>
    </location>
</feature>
<dbReference type="EMBL" id="JAULJQ010000001">
    <property type="protein sequence ID" value="MDO2408540.1"/>
    <property type="molecule type" value="Genomic_DNA"/>
</dbReference>